<reference evidence="2" key="2">
    <citation type="journal article" date="2008" name="Nucleic Acids Res.">
        <title>The rice annotation project database (RAP-DB): 2008 update.</title>
        <authorList>
            <consortium name="The rice annotation project (RAP)"/>
        </authorList>
    </citation>
    <scope>GENOME REANNOTATION</scope>
    <source>
        <strain evidence="2">cv. Nipponbare</strain>
    </source>
</reference>
<protein>
    <submittedName>
        <fullName evidence="1">Uncharacterized protein</fullName>
    </submittedName>
</protein>
<gene>
    <name evidence="1" type="primary">OSJNBa0083K01.16</name>
</gene>
<evidence type="ECO:0000313" key="2">
    <source>
        <dbReference type="Proteomes" id="UP000000763"/>
    </source>
</evidence>
<organism evidence="1 2">
    <name type="scientific">Oryza sativa subsp. japonica</name>
    <name type="common">Rice</name>
    <dbReference type="NCBI Taxonomy" id="39947"/>
    <lineage>
        <taxon>Eukaryota</taxon>
        <taxon>Viridiplantae</taxon>
        <taxon>Streptophyta</taxon>
        <taxon>Embryophyta</taxon>
        <taxon>Tracheophyta</taxon>
        <taxon>Spermatophyta</taxon>
        <taxon>Magnoliopsida</taxon>
        <taxon>Liliopsida</taxon>
        <taxon>Poales</taxon>
        <taxon>Poaceae</taxon>
        <taxon>BOP clade</taxon>
        <taxon>Oryzoideae</taxon>
        <taxon>Oryzeae</taxon>
        <taxon>Oryzinae</taxon>
        <taxon>Oryza</taxon>
        <taxon>Oryza sativa</taxon>
    </lineage>
</organism>
<proteinExistence type="predicted"/>
<dbReference type="AlphaFoldDB" id="Q6F2H0"/>
<reference evidence="2" key="1">
    <citation type="journal article" date="2005" name="Nature">
        <title>The map-based sequence of the rice genome.</title>
        <authorList>
            <consortium name="International rice genome sequencing project (IRGSP)"/>
            <person name="Matsumoto T."/>
            <person name="Wu J."/>
            <person name="Kanamori H."/>
            <person name="Katayose Y."/>
            <person name="Fujisawa M."/>
            <person name="Namiki N."/>
            <person name="Mizuno H."/>
            <person name="Yamamoto K."/>
            <person name="Antonio B.A."/>
            <person name="Baba T."/>
            <person name="Sakata K."/>
            <person name="Nagamura Y."/>
            <person name="Aoki H."/>
            <person name="Arikawa K."/>
            <person name="Arita K."/>
            <person name="Bito T."/>
            <person name="Chiden Y."/>
            <person name="Fujitsuka N."/>
            <person name="Fukunaka R."/>
            <person name="Hamada M."/>
            <person name="Harada C."/>
            <person name="Hayashi A."/>
            <person name="Hijishita S."/>
            <person name="Honda M."/>
            <person name="Hosokawa S."/>
            <person name="Ichikawa Y."/>
            <person name="Idonuma A."/>
            <person name="Iijima M."/>
            <person name="Ikeda M."/>
            <person name="Ikeno M."/>
            <person name="Ito K."/>
            <person name="Ito S."/>
            <person name="Ito T."/>
            <person name="Ito Y."/>
            <person name="Ito Y."/>
            <person name="Iwabuchi A."/>
            <person name="Kamiya K."/>
            <person name="Karasawa W."/>
            <person name="Kurita K."/>
            <person name="Katagiri S."/>
            <person name="Kikuta A."/>
            <person name="Kobayashi H."/>
            <person name="Kobayashi N."/>
            <person name="Machita K."/>
            <person name="Maehara T."/>
            <person name="Masukawa M."/>
            <person name="Mizubayashi T."/>
            <person name="Mukai Y."/>
            <person name="Nagasaki H."/>
            <person name="Nagata Y."/>
            <person name="Naito S."/>
            <person name="Nakashima M."/>
            <person name="Nakama Y."/>
            <person name="Nakamichi Y."/>
            <person name="Nakamura M."/>
            <person name="Meguro A."/>
            <person name="Negishi M."/>
            <person name="Ohta I."/>
            <person name="Ohta T."/>
            <person name="Okamoto M."/>
            <person name="Ono N."/>
            <person name="Saji S."/>
            <person name="Sakaguchi M."/>
            <person name="Sakai K."/>
            <person name="Shibata M."/>
            <person name="Shimokawa T."/>
            <person name="Song J."/>
            <person name="Takazaki Y."/>
            <person name="Terasawa K."/>
            <person name="Tsugane M."/>
            <person name="Tsuji K."/>
            <person name="Ueda S."/>
            <person name="Waki K."/>
            <person name="Yamagata H."/>
            <person name="Yamamoto M."/>
            <person name="Yamamoto S."/>
            <person name="Yamane H."/>
            <person name="Yoshiki S."/>
            <person name="Yoshihara R."/>
            <person name="Yukawa K."/>
            <person name="Zhong H."/>
            <person name="Yano M."/>
            <person name="Yuan Q."/>
            <person name="Ouyang S."/>
            <person name="Liu J."/>
            <person name="Jones K.M."/>
            <person name="Gansberger K."/>
            <person name="Moffat K."/>
            <person name="Hill J."/>
            <person name="Bera J."/>
            <person name="Fadrosh D."/>
            <person name="Jin S."/>
            <person name="Johri S."/>
            <person name="Kim M."/>
            <person name="Overton L."/>
            <person name="Reardon M."/>
            <person name="Tsitrin T."/>
            <person name="Vuong H."/>
            <person name="Weaver B."/>
            <person name="Ciecko A."/>
            <person name="Tallon L."/>
            <person name="Jackson J."/>
            <person name="Pai G."/>
            <person name="Aken S.V."/>
            <person name="Utterback T."/>
            <person name="Reidmuller S."/>
            <person name="Feldblyum T."/>
            <person name="Hsiao J."/>
            <person name="Zismann V."/>
            <person name="Iobst S."/>
            <person name="de Vazeille A.R."/>
            <person name="Buell C.R."/>
            <person name="Ying K."/>
            <person name="Li Y."/>
            <person name="Lu T."/>
            <person name="Huang Y."/>
            <person name="Zhao Q."/>
            <person name="Feng Q."/>
            <person name="Zhang L."/>
            <person name="Zhu J."/>
            <person name="Weng Q."/>
            <person name="Mu J."/>
            <person name="Lu Y."/>
            <person name="Fan D."/>
            <person name="Liu Y."/>
            <person name="Guan J."/>
            <person name="Zhang Y."/>
            <person name="Yu S."/>
            <person name="Liu X."/>
            <person name="Zhang Y."/>
            <person name="Hong G."/>
            <person name="Han B."/>
            <person name="Choisne N."/>
            <person name="Demange N."/>
            <person name="Orjeda G."/>
            <person name="Samain S."/>
            <person name="Cattolico L."/>
            <person name="Pelletier E."/>
            <person name="Couloux A."/>
            <person name="Segurens B."/>
            <person name="Wincker P."/>
            <person name="D'Hont A."/>
            <person name="Scarpelli C."/>
            <person name="Weissenbach J."/>
            <person name="Salanoubat M."/>
            <person name="Quetier F."/>
            <person name="Yu Y."/>
            <person name="Kim H.R."/>
            <person name="Rambo T."/>
            <person name="Currie J."/>
            <person name="Collura K."/>
            <person name="Luo M."/>
            <person name="Yang T."/>
            <person name="Ammiraju J.S.S."/>
            <person name="Engler F."/>
            <person name="Soderlund C."/>
            <person name="Wing R.A."/>
            <person name="Palmer L.E."/>
            <person name="de la Bastide M."/>
            <person name="Spiegel L."/>
            <person name="Nascimento L."/>
            <person name="Zutavern T."/>
            <person name="O'Shaughnessy A."/>
            <person name="Dike S."/>
            <person name="Dedhia N."/>
            <person name="Preston R."/>
            <person name="Balija V."/>
            <person name="McCombie W.R."/>
            <person name="Chow T."/>
            <person name="Chen H."/>
            <person name="Chung M."/>
            <person name="Chen C."/>
            <person name="Shaw J."/>
            <person name="Wu H."/>
            <person name="Hsiao K."/>
            <person name="Chao Y."/>
            <person name="Chu M."/>
            <person name="Cheng C."/>
            <person name="Hour A."/>
            <person name="Lee P."/>
            <person name="Lin S."/>
            <person name="Lin Y."/>
            <person name="Liou J."/>
            <person name="Liu S."/>
            <person name="Hsing Y."/>
            <person name="Raghuvanshi S."/>
            <person name="Mohanty A."/>
            <person name="Bharti A.K."/>
            <person name="Gaur A."/>
            <person name="Gupta V."/>
            <person name="Kumar D."/>
            <person name="Ravi V."/>
            <person name="Vij S."/>
            <person name="Kapur A."/>
            <person name="Khurana P."/>
            <person name="Khurana P."/>
            <person name="Khurana J.P."/>
            <person name="Tyagi A.K."/>
            <person name="Gaikwad K."/>
            <person name="Singh A."/>
            <person name="Dalal V."/>
            <person name="Srivastava S."/>
            <person name="Dixit A."/>
            <person name="Pal A.K."/>
            <person name="Ghazi I.A."/>
            <person name="Yadav M."/>
            <person name="Pandit A."/>
            <person name="Bhargava A."/>
            <person name="Sureshbabu K."/>
            <person name="Batra K."/>
            <person name="Sharma T.R."/>
            <person name="Mohapatra T."/>
            <person name="Singh N.K."/>
            <person name="Messing J."/>
            <person name="Nelson A.B."/>
            <person name="Fuks G."/>
            <person name="Kavchok S."/>
            <person name="Keizer G."/>
            <person name="Linton E."/>
            <person name="Llaca V."/>
            <person name="Song R."/>
            <person name="Tanyolac B."/>
            <person name="Young S."/>
            <person name="Ho-Il K."/>
            <person name="Hahn J.H."/>
            <person name="Sangsakoo G."/>
            <person name="Vanavichit A."/>
            <person name="de Mattos Luiz.A.T."/>
            <person name="Zimmer P.D."/>
            <person name="Malone G."/>
            <person name="Dellagostin O."/>
            <person name="de Oliveira A.C."/>
            <person name="Bevan M."/>
            <person name="Bancroft I."/>
            <person name="Minx P."/>
            <person name="Cordum H."/>
            <person name="Wilson R."/>
            <person name="Cheng Z."/>
            <person name="Jin W."/>
            <person name="Jiang J."/>
            <person name="Leong S.A."/>
            <person name="Iwama H."/>
            <person name="Gojobori T."/>
            <person name="Itoh T."/>
            <person name="Niimura Y."/>
            <person name="Fujii Y."/>
            <person name="Habara T."/>
            <person name="Sakai H."/>
            <person name="Sato Y."/>
            <person name="Wilson G."/>
            <person name="Kumar K."/>
            <person name="McCouch S."/>
            <person name="Juretic N."/>
            <person name="Hoen D."/>
            <person name="Wright S."/>
            <person name="Bruskiewich R."/>
            <person name="Bureau T."/>
            <person name="Miyao A."/>
            <person name="Hirochika H."/>
            <person name="Nishikawa T."/>
            <person name="Kadowaki K."/>
            <person name="Sugiura M."/>
            <person name="Burr B."/>
            <person name="Sasaki T."/>
        </authorList>
    </citation>
    <scope>NUCLEOTIDE SEQUENCE [LARGE SCALE GENOMIC DNA]</scope>
    <source>
        <strain evidence="2">cv. Nipponbare</strain>
    </source>
</reference>
<accession>Q6F2H0</accession>
<name>Q6F2H0_ORYSJ</name>
<evidence type="ECO:0000313" key="1">
    <source>
        <dbReference type="EMBL" id="AAT76352.1"/>
    </source>
</evidence>
<dbReference type="Proteomes" id="UP000000763">
    <property type="component" value="Chromosome 3"/>
</dbReference>
<dbReference type="EMBL" id="AC147962">
    <property type="protein sequence ID" value="AAT76352.1"/>
    <property type="molecule type" value="Genomic_DNA"/>
</dbReference>
<sequence length="223" mass="23765">MTKSLATTSLVTTTTMKRETFVDNAAEEAPGVTRKMDIAENEDLWSATTLVMGEHAEVATAHVPNGVLLGARCGVGTRIVIATTSILMIHGSRSFPSHDMIKINRDKKLENVVGSGGVHEHGLGFLLAGGILVRVDTTRGGHAAAVGPMEDEEGIGEHVRKGIVERVDGPGSRAKEPRILVPPLGTEQIKSLDRYNVHVSTICGRVAKITWFKGVLQGLFPSG</sequence>